<dbReference type="GO" id="GO:0006606">
    <property type="term" value="P:protein import into nucleus"/>
    <property type="evidence" value="ECO:0007669"/>
    <property type="project" value="TreeGrafter"/>
</dbReference>
<evidence type="ECO:0000256" key="2">
    <source>
        <dbReference type="SAM" id="Coils"/>
    </source>
</evidence>
<dbReference type="GO" id="GO:0042273">
    <property type="term" value="P:ribosomal large subunit biogenesis"/>
    <property type="evidence" value="ECO:0007669"/>
    <property type="project" value="TreeGrafter"/>
</dbReference>
<dbReference type="CDD" id="cd13394">
    <property type="entry name" value="Syo1_like"/>
    <property type="match status" value="1"/>
</dbReference>
<gene>
    <name evidence="5" type="ORF">EDD18DRAFT_1120716</name>
</gene>
<comment type="similarity">
    <text evidence="1">Belongs to the nuclear import and ribosome assembly adapter family.</text>
</comment>
<evidence type="ECO:0000259" key="4">
    <source>
        <dbReference type="Pfam" id="PF25567"/>
    </source>
</evidence>
<dbReference type="InterPro" id="IPR016024">
    <property type="entry name" value="ARM-type_fold"/>
</dbReference>
<dbReference type="PANTHER" id="PTHR13347:SF1">
    <property type="entry name" value="HEAT REPEAT-CONTAINING PROTEIN 3"/>
    <property type="match status" value="1"/>
</dbReference>
<dbReference type="EMBL" id="JAUEPU010000001">
    <property type="protein sequence ID" value="KAK0505795.1"/>
    <property type="molecule type" value="Genomic_DNA"/>
</dbReference>
<feature type="compositionally biased region" description="Acidic residues" evidence="3">
    <location>
        <begin position="374"/>
        <end position="395"/>
    </location>
</feature>
<reference evidence="5" key="1">
    <citation type="submission" date="2023-06" db="EMBL/GenBank/DDBJ databases">
        <authorList>
            <consortium name="Lawrence Berkeley National Laboratory"/>
            <person name="Ahrendt S."/>
            <person name="Sahu N."/>
            <person name="Indic B."/>
            <person name="Wong-Bajracharya J."/>
            <person name="Merenyi Z."/>
            <person name="Ke H.-M."/>
            <person name="Monk M."/>
            <person name="Kocsube S."/>
            <person name="Drula E."/>
            <person name="Lipzen A."/>
            <person name="Balint B."/>
            <person name="Henrissat B."/>
            <person name="Andreopoulos B."/>
            <person name="Martin F.M."/>
            <person name="Harder C.B."/>
            <person name="Rigling D."/>
            <person name="Ford K.L."/>
            <person name="Foster G.D."/>
            <person name="Pangilinan J."/>
            <person name="Papanicolaou A."/>
            <person name="Barry K."/>
            <person name="LaButti K."/>
            <person name="Viragh M."/>
            <person name="Koriabine M."/>
            <person name="Yan M."/>
            <person name="Riley R."/>
            <person name="Champramary S."/>
            <person name="Plett K.L."/>
            <person name="Tsai I.J."/>
            <person name="Slot J."/>
            <person name="Sipos G."/>
            <person name="Plett J."/>
            <person name="Nagy L.G."/>
            <person name="Grigoriev I.V."/>
        </authorList>
    </citation>
    <scope>NUCLEOTIDE SEQUENCE</scope>
    <source>
        <strain evidence="5">HWK02</strain>
    </source>
</reference>
<dbReference type="InterPro" id="IPR052616">
    <property type="entry name" value="SYO1-like"/>
</dbReference>
<dbReference type="AlphaFoldDB" id="A0AA39QMP9"/>
<dbReference type="InterPro" id="IPR011989">
    <property type="entry name" value="ARM-like"/>
</dbReference>
<organism evidence="5 6">
    <name type="scientific">Armillaria luteobubalina</name>
    <dbReference type="NCBI Taxonomy" id="153913"/>
    <lineage>
        <taxon>Eukaryota</taxon>
        <taxon>Fungi</taxon>
        <taxon>Dikarya</taxon>
        <taxon>Basidiomycota</taxon>
        <taxon>Agaricomycotina</taxon>
        <taxon>Agaricomycetes</taxon>
        <taxon>Agaricomycetidae</taxon>
        <taxon>Agaricales</taxon>
        <taxon>Marasmiineae</taxon>
        <taxon>Physalacriaceae</taxon>
        <taxon>Armillaria</taxon>
    </lineage>
</organism>
<dbReference type="Gene3D" id="1.25.10.10">
    <property type="entry name" value="Leucine-rich Repeat Variant"/>
    <property type="match status" value="1"/>
</dbReference>
<evidence type="ECO:0000313" key="5">
    <source>
        <dbReference type="EMBL" id="KAK0505795.1"/>
    </source>
</evidence>
<dbReference type="PANTHER" id="PTHR13347">
    <property type="entry name" value="HEAT REPEAT-CONTAINING PROTEIN 3"/>
    <property type="match status" value="1"/>
</dbReference>
<feature type="domain" description="SYO1-like TPR repeats" evidence="4">
    <location>
        <begin position="422"/>
        <end position="665"/>
    </location>
</feature>
<keyword evidence="6" id="KW-1185">Reference proteome</keyword>
<dbReference type="SUPFAM" id="SSF48371">
    <property type="entry name" value="ARM repeat"/>
    <property type="match status" value="1"/>
</dbReference>
<evidence type="ECO:0000313" key="6">
    <source>
        <dbReference type="Proteomes" id="UP001175228"/>
    </source>
</evidence>
<dbReference type="GO" id="GO:0051082">
    <property type="term" value="F:unfolded protein binding"/>
    <property type="evidence" value="ECO:0007669"/>
    <property type="project" value="TreeGrafter"/>
</dbReference>
<dbReference type="Proteomes" id="UP001175228">
    <property type="component" value="Unassembled WGS sequence"/>
</dbReference>
<proteinExistence type="inferred from homology"/>
<comment type="caution">
    <text evidence="5">The sequence shown here is derived from an EMBL/GenBank/DDBJ whole genome shotgun (WGS) entry which is preliminary data.</text>
</comment>
<protein>
    <submittedName>
        <fullName evidence="5">Armadillo-type protein</fullName>
    </submittedName>
</protein>
<dbReference type="Pfam" id="PF25567">
    <property type="entry name" value="TPR_SYO1"/>
    <property type="match status" value="1"/>
</dbReference>
<feature type="compositionally biased region" description="Basic residues" evidence="3">
    <location>
        <begin position="1"/>
        <end position="15"/>
    </location>
</feature>
<name>A0AA39QMP9_9AGAR</name>
<feature type="region of interest" description="Disordered" evidence="3">
    <location>
        <begin position="368"/>
        <end position="395"/>
    </location>
</feature>
<keyword evidence="2" id="KW-0175">Coiled coil</keyword>
<accession>A0AA39QMP9</accession>
<sequence length="667" mass="72994">MGKSQKQRAMRRHNPMRVPDSHLSHGLAQASSTSSKTEAILPIIQKMESADSSERKWACVAVSNLIQNDPSTRRLLQGKNVVGALIARLTDNEEEVVIEAMGSLRNLCIDGGYDICAEMYNKNILVPLKTFIPKISSTLEQFLQTPKSAPENAVKVVYEFADNVITTLWCLSPMNAINAIRLAPFLMSFLASREQLPIAPVVAAAQCLYVLTDDNDPAISDVRADAGYISCLFDIARSIQDGTKVNGKSKEPDQRSITLGVLAAGILRNISPLPPPAAASFVDIDKDIVLPLLQPVITSISLPDISSNVQTLVSQQTNTPQIDKLSLKNTPKSDYKSSIEIDLERLETRLRTVQLALEILTGTCATLPDPNLNVDEEQISNEENDDDEDEPEEMEGMDVDMSAVNEDKSASEQSETLSLLPSLVPALLALTQPTSLSFPPLASVSVHPPTTSALGGIHVSALECLNNIFLSLARVPNSSVSSDKEAGQKVWKDVWMALRVVGPEFGMGQERRREVWEISVGVLWGIGNVWKGSLFCNASSDAQTRVKCIGTLECLAQHPDSIDGNRIISEYLLSFLPTGTSPDAGVEPVLQSVSAIIDIYSDEMLPYDTNFRQGGYLGRLAMSIDSMKKLVKTIDRRKPGGRVLRLRGEEVRDNLIAFVQYRKNLKL</sequence>
<dbReference type="InterPro" id="IPR057990">
    <property type="entry name" value="TPR_SYO1"/>
</dbReference>
<feature type="region of interest" description="Disordered" evidence="3">
    <location>
        <begin position="1"/>
        <end position="32"/>
    </location>
</feature>
<evidence type="ECO:0000256" key="3">
    <source>
        <dbReference type="SAM" id="MobiDB-lite"/>
    </source>
</evidence>
<evidence type="ECO:0000256" key="1">
    <source>
        <dbReference type="ARBA" id="ARBA00049983"/>
    </source>
</evidence>
<feature type="coiled-coil region" evidence="2">
    <location>
        <begin position="336"/>
        <end position="363"/>
    </location>
</feature>